<dbReference type="InterPro" id="IPR021858">
    <property type="entry name" value="Fun_TF"/>
</dbReference>
<evidence type="ECO:0000259" key="3">
    <source>
        <dbReference type="PROSITE" id="PS50048"/>
    </source>
</evidence>
<dbReference type="AlphaFoldDB" id="A0A8H3GTU8"/>
<dbReference type="GO" id="GO:0000981">
    <property type="term" value="F:DNA-binding transcription factor activity, RNA polymerase II-specific"/>
    <property type="evidence" value="ECO:0007669"/>
    <property type="project" value="InterPro"/>
</dbReference>
<sequence>MPPTNSSKPGPRPTSCLTCRQRRKKCDLNRPHCKRCLKGGFECLGYSDSKAQTSAHRVDSFDPIQSRLRPILPAILSRAAFSELDQAPTSATIEPSKDCSVLSGADADHTRGFTPSVFGIGLRYSADQQLLPPNDERTILSSQQDFDLGWLQNQIQLTSYRRPAIHRSWSAEKCPETTSYAQPTWEYFAKVVETLCTFIPPAIDSTKADKETYFVHIIHEYQLQRISCCFMIPPTPVRDPSVNRLMRSKMSIWAIYLGVKLFQALDQDVRGTKAQGYIGWIDKFEQNFIVDANNNLSLNDAEDWLFAQLELVYLSFVMVNSLSGYDLLRKALPKFLRLVAADPNLTTEHPNGNLVISFPRAFGALQHELKRFIFYDTTAAFVLGVPPLVEYGYNGECTSLSHGFEWVHGVPTLLVETISQVNSWRAGSRVPPLDDWRNLERRALAWQPQPIAAESDDSAAGSVARLAVQEGWRHVTLIYIYMAMCGVTSHDPHVQASIRQIVQLRETVADSSIALHMFTHYVVAGLGARYEKHRSIIREKLLSFKNKRVWLFRGPEFSRVLDHLWHGAGMGGAPVTWDDYVQSRCMMIPI</sequence>
<comment type="caution">
    <text evidence="4">The sequence shown here is derived from an EMBL/GenBank/DDBJ whole genome shotgun (WGS) entry which is preliminary data.</text>
</comment>
<dbReference type="PANTHER" id="PTHR37534:SF46">
    <property type="entry name" value="ZN(II)2CYS6 TRANSCRIPTION FACTOR (EUROFUNG)"/>
    <property type="match status" value="1"/>
</dbReference>
<dbReference type="EMBL" id="CAJMWT010003485">
    <property type="protein sequence ID" value="CAE6472636.1"/>
    <property type="molecule type" value="Genomic_DNA"/>
</dbReference>
<dbReference type="GO" id="GO:0008270">
    <property type="term" value="F:zinc ion binding"/>
    <property type="evidence" value="ECO:0007669"/>
    <property type="project" value="InterPro"/>
</dbReference>
<dbReference type="CDD" id="cd00067">
    <property type="entry name" value="GAL4"/>
    <property type="match status" value="1"/>
</dbReference>
<evidence type="ECO:0000313" key="4">
    <source>
        <dbReference type="EMBL" id="CAE6472636.1"/>
    </source>
</evidence>
<accession>A0A8H3GTU8</accession>
<dbReference type="PROSITE" id="PS00463">
    <property type="entry name" value="ZN2_CY6_FUNGAL_1"/>
    <property type="match status" value="1"/>
</dbReference>
<protein>
    <recommendedName>
        <fullName evidence="3">Zn(2)-C6 fungal-type domain-containing protein</fullName>
    </recommendedName>
</protein>
<name>A0A8H3GTU8_9AGAM</name>
<comment type="subcellular location">
    <subcellularLocation>
        <location evidence="1">Nucleus</location>
    </subcellularLocation>
</comment>
<feature type="domain" description="Zn(2)-C6 fungal-type" evidence="3">
    <location>
        <begin position="15"/>
        <end position="43"/>
    </location>
</feature>
<dbReference type="Gene3D" id="4.10.240.10">
    <property type="entry name" value="Zn(2)-C6 fungal-type DNA-binding domain"/>
    <property type="match status" value="1"/>
</dbReference>
<dbReference type="InterPro" id="IPR001138">
    <property type="entry name" value="Zn2Cys6_DnaBD"/>
</dbReference>
<evidence type="ECO:0000256" key="1">
    <source>
        <dbReference type="ARBA" id="ARBA00004123"/>
    </source>
</evidence>
<organism evidence="4 5">
    <name type="scientific">Rhizoctonia solani</name>
    <dbReference type="NCBI Taxonomy" id="456999"/>
    <lineage>
        <taxon>Eukaryota</taxon>
        <taxon>Fungi</taxon>
        <taxon>Dikarya</taxon>
        <taxon>Basidiomycota</taxon>
        <taxon>Agaricomycotina</taxon>
        <taxon>Agaricomycetes</taxon>
        <taxon>Cantharellales</taxon>
        <taxon>Ceratobasidiaceae</taxon>
        <taxon>Rhizoctonia</taxon>
    </lineage>
</organism>
<keyword evidence="2" id="KW-0539">Nucleus</keyword>
<evidence type="ECO:0000256" key="2">
    <source>
        <dbReference type="ARBA" id="ARBA00023242"/>
    </source>
</evidence>
<dbReference type="SMART" id="SM00066">
    <property type="entry name" value="GAL4"/>
    <property type="match status" value="1"/>
</dbReference>
<proteinExistence type="predicted"/>
<dbReference type="SUPFAM" id="SSF57701">
    <property type="entry name" value="Zn2/Cys6 DNA-binding domain"/>
    <property type="match status" value="1"/>
</dbReference>
<dbReference type="PROSITE" id="PS50048">
    <property type="entry name" value="ZN2_CY6_FUNGAL_2"/>
    <property type="match status" value="1"/>
</dbReference>
<dbReference type="Pfam" id="PF00172">
    <property type="entry name" value="Zn_clus"/>
    <property type="match status" value="1"/>
</dbReference>
<gene>
    <name evidence="4" type="ORF">RDB_LOCUS108440</name>
</gene>
<dbReference type="Pfam" id="PF11951">
    <property type="entry name" value="Fungal_trans_2"/>
    <property type="match status" value="1"/>
</dbReference>
<dbReference type="GO" id="GO:0005634">
    <property type="term" value="C:nucleus"/>
    <property type="evidence" value="ECO:0007669"/>
    <property type="project" value="UniProtKB-SubCell"/>
</dbReference>
<evidence type="ECO:0000313" key="5">
    <source>
        <dbReference type="Proteomes" id="UP000663843"/>
    </source>
</evidence>
<dbReference type="InterPro" id="IPR036864">
    <property type="entry name" value="Zn2-C6_fun-type_DNA-bd_sf"/>
</dbReference>
<reference evidence="4" key="1">
    <citation type="submission" date="2021-01" db="EMBL/GenBank/DDBJ databases">
        <authorList>
            <person name="Kaushik A."/>
        </authorList>
    </citation>
    <scope>NUCLEOTIDE SEQUENCE</scope>
    <source>
        <strain evidence="4">AG2-2IIIB</strain>
    </source>
</reference>
<dbReference type="PANTHER" id="PTHR37534">
    <property type="entry name" value="TRANSCRIPTIONAL ACTIVATOR PROTEIN UGA3"/>
    <property type="match status" value="1"/>
</dbReference>
<dbReference type="Proteomes" id="UP000663843">
    <property type="component" value="Unassembled WGS sequence"/>
</dbReference>